<sequence length="313" mass="35476">MSQQVEEIQEKIERVRGEVSKKIVGLEDVLERLLVCMVCDGNALLESNPGLAKTMMVRTVADVTDMDFSRIQNTPDLMPSDVTGTEVIRESATGDKEFVFEKGPVFANIVLADEINRATPKTQASFLEAMEEEQVTAGGETYDLPRPFFVLATQNPIDQEGTYPLPEAQQDRFMLKLTLDYPNFDEEAEIVNRYTRQREDDIEVERVLTKDELLRAQELVRDVPVADDIRDRAINLVSATRDHEDIEFGASPRATLSLVLGAKGLAFLRGRSYVSEEDLEEMAIPVLRHRIIVDFRAEREGRTEEDVVREILK</sequence>
<reference evidence="3" key="1">
    <citation type="submission" date="2022-09" db="EMBL/GenBank/DDBJ databases">
        <title>Haloadaptaus new haloarchaeum isolated from saline soil.</title>
        <authorList>
            <person name="Duran-Viseras A."/>
            <person name="Sanchez-Porro C."/>
            <person name="Ventosa A."/>
        </authorList>
    </citation>
    <scope>NUCLEOTIDE SEQUENCE</scope>
    <source>
        <strain evidence="3">F3-133</strain>
    </source>
</reference>
<organism evidence="3 4">
    <name type="scientific">Halorutilus salinus</name>
    <dbReference type="NCBI Taxonomy" id="2487751"/>
    <lineage>
        <taxon>Archaea</taxon>
        <taxon>Methanobacteriati</taxon>
        <taxon>Methanobacteriota</taxon>
        <taxon>Stenosarchaea group</taxon>
        <taxon>Halobacteria</taxon>
        <taxon>Halorutilales</taxon>
        <taxon>Halorutilaceae</taxon>
        <taxon>Halorutilus</taxon>
    </lineage>
</organism>
<evidence type="ECO:0000313" key="4">
    <source>
        <dbReference type="Proteomes" id="UP001149411"/>
    </source>
</evidence>
<dbReference type="InterPro" id="IPR027417">
    <property type="entry name" value="P-loop_NTPase"/>
</dbReference>
<dbReference type="GO" id="GO:0005524">
    <property type="term" value="F:ATP binding"/>
    <property type="evidence" value="ECO:0007669"/>
    <property type="project" value="InterPro"/>
</dbReference>
<keyword evidence="4" id="KW-1185">Reference proteome</keyword>
<gene>
    <name evidence="3" type="ORF">EGH25_05975</name>
</gene>
<evidence type="ECO:0000313" key="3">
    <source>
        <dbReference type="EMBL" id="MCX2818895.1"/>
    </source>
</evidence>
<dbReference type="Gene3D" id="3.40.50.300">
    <property type="entry name" value="P-loop containing nucleotide triphosphate hydrolases"/>
    <property type="match status" value="1"/>
</dbReference>
<accession>A0A9Q4C2Y6</accession>
<proteinExistence type="predicted"/>
<evidence type="ECO:0000259" key="2">
    <source>
        <dbReference type="Pfam" id="PF17863"/>
    </source>
</evidence>
<dbReference type="Proteomes" id="UP001149411">
    <property type="component" value="Unassembled WGS sequence"/>
</dbReference>
<name>A0A9Q4C2Y6_9EURY</name>
<feature type="domain" description="ChlI/MoxR AAA lid" evidence="2">
    <location>
        <begin position="239"/>
        <end position="311"/>
    </location>
</feature>
<dbReference type="Gene3D" id="1.10.8.80">
    <property type="entry name" value="Magnesium chelatase subunit I, C-Terminal domain"/>
    <property type="match status" value="1"/>
</dbReference>
<dbReference type="InterPro" id="IPR011703">
    <property type="entry name" value="ATPase_AAA-3"/>
</dbReference>
<feature type="domain" description="ATPase AAA-3" evidence="1">
    <location>
        <begin position="43"/>
        <end position="175"/>
    </location>
</feature>
<dbReference type="PIRSF" id="PIRSF002849">
    <property type="entry name" value="AAA_ATPase_chaperone_MoxR_prd"/>
    <property type="match status" value="1"/>
</dbReference>
<dbReference type="InterPro" id="IPR050764">
    <property type="entry name" value="CbbQ/NirQ/NorQ/GpvN"/>
</dbReference>
<dbReference type="PANTHER" id="PTHR42759:SF1">
    <property type="entry name" value="MAGNESIUM-CHELATASE SUBUNIT CHLD"/>
    <property type="match status" value="1"/>
</dbReference>
<dbReference type="Pfam" id="PF17863">
    <property type="entry name" value="AAA_lid_2"/>
    <property type="match status" value="1"/>
</dbReference>
<comment type="caution">
    <text evidence="3">The sequence shown here is derived from an EMBL/GenBank/DDBJ whole genome shotgun (WGS) entry which is preliminary data.</text>
</comment>
<protein>
    <submittedName>
        <fullName evidence="3">MoxR family ATPase</fullName>
    </submittedName>
</protein>
<dbReference type="AlphaFoldDB" id="A0A9Q4C2Y6"/>
<evidence type="ECO:0000259" key="1">
    <source>
        <dbReference type="Pfam" id="PF07726"/>
    </source>
</evidence>
<dbReference type="Pfam" id="PF07726">
    <property type="entry name" value="AAA_3"/>
    <property type="match status" value="1"/>
</dbReference>
<dbReference type="EMBL" id="RKLV01000005">
    <property type="protein sequence ID" value="MCX2818895.1"/>
    <property type="molecule type" value="Genomic_DNA"/>
</dbReference>
<dbReference type="InterPro" id="IPR041628">
    <property type="entry name" value="ChlI/MoxR_AAA_lid"/>
</dbReference>
<dbReference type="SUPFAM" id="SSF52540">
    <property type="entry name" value="P-loop containing nucleoside triphosphate hydrolases"/>
    <property type="match status" value="1"/>
</dbReference>
<dbReference type="RefSeq" id="WP_266086737.1">
    <property type="nucleotide sequence ID" value="NZ_RKLV01000005.1"/>
</dbReference>
<dbReference type="PANTHER" id="PTHR42759">
    <property type="entry name" value="MOXR FAMILY PROTEIN"/>
    <property type="match status" value="1"/>
</dbReference>
<dbReference type="GO" id="GO:0016887">
    <property type="term" value="F:ATP hydrolysis activity"/>
    <property type="evidence" value="ECO:0007669"/>
    <property type="project" value="InterPro"/>
</dbReference>